<comment type="caution">
    <text evidence="1">The sequence shown here is derived from an EMBL/GenBank/DDBJ whole genome shotgun (WGS) entry which is preliminary data.</text>
</comment>
<dbReference type="Proteomes" id="UP000245124">
    <property type="component" value="Unassembled WGS sequence"/>
</dbReference>
<keyword evidence="2" id="KW-1185">Reference proteome</keyword>
<evidence type="ECO:0000313" key="1">
    <source>
        <dbReference type="EMBL" id="GBG19053.1"/>
    </source>
</evidence>
<sequence length="90" mass="9763">METDVSAELVRETGTSMEAIIRHLNGSLPDWLPGYRLKILDGNAIGASEHRLKPLRDCNSAPLPGQSLVVLDPSLMLAIDVFPCEDAHAL</sequence>
<dbReference type="EMBL" id="BDUD01000001">
    <property type="protein sequence ID" value="GBG19053.1"/>
    <property type="molecule type" value="Genomic_DNA"/>
</dbReference>
<protein>
    <submittedName>
        <fullName evidence="1">Uncharacterized protein</fullName>
    </submittedName>
</protein>
<dbReference type="RefSeq" id="WP_219930031.1">
    <property type="nucleotide sequence ID" value="NZ_BDUD01000001.1"/>
</dbReference>
<dbReference type="AlphaFoldDB" id="A0A2R5FSA0"/>
<gene>
    <name evidence="1" type="ORF">NIES4072_27200</name>
</gene>
<reference evidence="1 2" key="1">
    <citation type="submission" date="2017-06" db="EMBL/GenBank/DDBJ databases">
        <title>Genome sequencing of cyanobaciteial culture collection at National Institute for Environmental Studies (NIES).</title>
        <authorList>
            <person name="Hirose Y."/>
            <person name="Shimura Y."/>
            <person name="Fujisawa T."/>
            <person name="Nakamura Y."/>
            <person name="Kawachi M."/>
        </authorList>
    </citation>
    <scope>NUCLEOTIDE SEQUENCE [LARGE SCALE GENOMIC DNA]</scope>
    <source>
        <strain evidence="1 2">NIES-4072</strain>
    </source>
</reference>
<accession>A0A2R5FSA0</accession>
<proteinExistence type="predicted"/>
<evidence type="ECO:0000313" key="2">
    <source>
        <dbReference type="Proteomes" id="UP000245124"/>
    </source>
</evidence>
<organism evidence="1 2">
    <name type="scientific">Nostoc commune NIES-4072</name>
    <dbReference type="NCBI Taxonomy" id="2005467"/>
    <lineage>
        <taxon>Bacteria</taxon>
        <taxon>Bacillati</taxon>
        <taxon>Cyanobacteriota</taxon>
        <taxon>Cyanophyceae</taxon>
        <taxon>Nostocales</taxon>
        <taxon>Nostocaceae</taxon>
        <taxon>Nostoc</taxon>
    </lineage>
</organism>
<name>A0A2R5FSA0_NOSCO</name>